<reference evidence="13 14" key="1">
    <citation type="submission" date="2016-08" db="EMBL/GenBank/DDBJ databases">
        <authorList>
            <person name="Seilhamer J.J."/>
        </authorList>
    </citation>
    <scope>NUCLEOTIDE SEQUENCE [LARGE SCALE GENOMIC DNA]</scope>
    <source>
        <strain evidence="13 14">HBR26</strain>
    </source>
</reference>
<comment type="function">
    <text evidence="12">Important for reducing fluoride concentration in the cell, thus reducing its toxicity.</text>
</comment>
<keyword evidence="7" id="KW-0406">Ion transport</keyword>
<dbReference type="Pfam" id="PF02537">
    <property type="entry name" value="CRCB"/>
    <property type="match status" value="1"/>
</dbReference>
<evidence type="ECO:0000256" key="9">
    <source>
        <dbReference type="ARBA" id="ARBA00023303"/>
    </source>
</evidence>
<dbReference type="InterPro" id="IPR003691">
    <property type="entry name" value="FluC"/>
</dbReference>
<keyword evidence="7" id="KW-0813">Transport</keyword>
<keyword evidence="3" id="KW-0997">Cell inner membrane</keyword>
<evidence type="ECO:0000256" key="2">
    <source>
        <dbReference type="ARBA" id="ARBA00022475"/>
    </source>
</evidence>
<keyword evidence="8 12" id="KW-0472">Membrane</keyword>
<protein>
    <recommendedName>
        <fullName evidence="12">Fluoride-specific ion channel</fullName>
    </recommendedName>
</protein>
<dbReference type="STRING" id="1138170.GA0061105_10522"/>
<evidence type="ECO:0000256" key="12">
    <source>
        <dbReference type="RuleBase" id="RU004340"/>
    </source>
</evidence>
<evidence type="ECO:0000256" key="7">
    <source>
        <dbReference type="ARBA" id="ARBA00023065"/>
    </source>
</evidence>
<name>A0A1C3Y263_9HYPH</name>
<evidence type="ECO:0000313" key="13">
    <source>
        <dbReference type="EMBL" id="SCB58555.1"/>
    </source>
</evidence>
<keyword evidence="2" id="KW-1003">Cell membrane</keyword>
<dbReference type="GO" id="GO:0034220">
    <property type="term" value="P:monoatomic ion transmembrane transport"/>
    <property type="evidence" value="ECO:0007669"/>
    <property type="project" value="UniProtKB-KW"/>
</dbReference>
<feature type="transmembrane region" description="Helical" evidence="12">
    <location>
        <begin position="60"/>
        <end position="85"/>
    </location>
</feature>
<evidence type="ECO:0000256" key="3">
    <source>
        <dbReference type="ARBA" id="ARBA00022519"/>
    </source>
</evidence>
<evidence type="ECO:0000313" key="14">
    <source>
        <dbReference type="Proteomes" id="UP000198723"/>
    </source>
</evidence>
<comment type="catalytic activity">
    <reaction evidence="11">
        <text>fluoride(in) = fluoride(out)</text>
        <dbReference type="Rhea" id="RHEA:76159"/>
        <dbReference type="ChEBI" id="CHEBI:17051"/>
    </reaction>
    <physiologicalReaction direction="left-to-right" evidence="11">
        <dbReference type="Rhea" id="RHEA:76160"/>
    </physiologicalReaction>
</comment>
<evidence type="ECO:0000256" key="11">
    <source>
        <dbReference type="ARBA" id="ARBA00035585"/>
    </source>
</evidence>
<keyword evidence="5 12" id="KW-1133">Transmembrane helix</keyword>
<dbReference type="AlphaFoldDB" id="A0A1C3Y263"/>
<accession>A0A1C3Y263</accession>
<evidence type="ECO:0000256" key="10">
    <source>
        <dbReference type="ARBA" id="ARBA00035120"/>
    </source>
</evidence>
<dbReference type="EMBL" id="FMAJ01000005">
    <property type="protein sequence ID" value="SCB58555.1"/>
    <property type="molecule type" value="Genomic_DNA"/>
</dbReference>
<keyword evidence="9" id="KW-0407">Ion channel</keyword>
<organism evidence="13 14">
    <name type="scientific">Rhizobium aethiopicum</name>
    <dbReference type="NCBI Taxonomy" id="1138170"/>
    <lineage>
        <taxon>Bacteria</taxon>
        <taxon>Pseudomonadati</taxon>
        <taxon>Pseudomonadota</taxon>
        <taxon>Alphaproteobacteria</taxon>
        <taxon>Hyphomicrobiales</taxon>
        <taxon>Rhizobiaceae</taxon>
        <taxon>Rhizobium/Agrobacterium group</taxon>
        <taxon>Rhizobium</taxon>
    </lineage>
</organism>
<evidence type="ECO:0000256" key="4">
    <source>
        <dbReference type="ARBA" id="ARBA00022692"/>
    </source>
</evidence>
<sequence length="92" mass="10220">MERRSHDARIGFSVFVFKTEFFLVRSGLPQELRRFLTTGLLGAFTTFSLDRVSLWERGQWVVAAGYAGLSLAASITGLFNGLLMIRFAAQGS</sequence>
<evidence type="ECO:0000256" key="1">
    <source>
        <dbReference type="ARBA" id="ARBA00004651"/>
    </source>
</evidence>
<evidence type="ECO:0000256" key="8">
    <source>
        <dbReference type="ARBA" id="ARBA00023136"/>
    </source>
</evidence>
<keyword evidence="6" id="KW-0915">Sodium</keyword>
<evidence type="ECO:0000256" key="5">
    <source>
        <dbReference type="ARBA" id="ARBA00022989"/>
    </source>
</evidence>
<dbReference type="Proteomes" id="UP000198723">
    <property type="component" value="Unassembled WGS sequence"/>
</dbReference>
<comment type="caution">
    <text evidence="12">Lacks conserved residue(s) required for the propagation of feature annotation.</text>
</comment>
<keyword evidence="4 12" id="KW-0812">Transmembrane</keyword>
<gene>
    <name evidence="13" type="ORF">GA0061105_10522</name>
</gene>
<proteinExistence type="inferred from homology"/>
<comment type="similarity">
    <text evidence="10 12">Belongs to the fluoride channel Fluc/FEX (TC 1.A.43) family.</text>
</comment>
<dbReference type="RefSeq" id="WP_064692944.1">
    <property type="nucleotide sequence ID" value="NZ_FMAJ01000005.1"/>
</dbReference>
<dbReference type="GO" id="GO:0005886">
    <property type="term" value="C:plasma membrane"/>
    <property type="evidence" value="ECO:0007669"/>
    <property type="project" value="UniProtKB-SubCell"/>
</dbReference>
<comment type="subcellular location">
    <subcellularLocation>
        <location evidence="1">Cell membrane</location>
        <topology evidence="1">Multi-pass membrane protein</topology>
    </subcellularLocation>
</comment>
<evidence type="ECO:0000256" key="6">
    <source>
        <dbReference type="ARBA" id="ARBA00023053"/>
    </source>
</evidence>